<dbReference type="Pfam" id="PF01193">
    <property type="entry name" value="RNA_pol_L"/>
    <property type="match status" value="1"/>
</dbReference>
<dbReference type="Gene3D" id="3.30.1360.10">
    <property type="entry name" value="RNA polymerase, RBP11-like subunit"/>
    <property type="match status" value="1"/>
</dbReference>
<name>A0A0D3MKH2_9STRA</name>
<sequence>MNKLTCVESYIDQDQNHYGCFLIEPLEIGQGITLGNALRRTLLSDLSGFAITGVRVNNLKHEFAIIEGLREDILEVLLNLKELVFKGSFFFKETNSKGKLKGFLNVKGPIIVTAGMFRLPKGKIKIINPNQYICTIVDDSELYLEIDIENGKGYRLTEETKQKKVNEKFYPVKPSTLLIDAIFMPIKNVNYKIKLIHDTQGNIKESLHLEIVSNGSISPKRSLQEGLKILMNLFYPLFLDPDFLTASSQLAKNFYK</sequence>
<dbReference type="CDD" id="cd06928">
    <property type="entry name" value="RNAP_alpha_NTD"/>
    <property type="match status" value="1"/>
</dbReference>
<dbReference type="AlphaFoldDB" id="A0A0D3MKH2"/>
<dbReference type="GO" id="GO:0006351">
    <property type="term" value="P:DNA-templated transcription"/>
    <property type="evidence" value="ECO:0007669"/>
    <property type="project" value="InterPro"/>
</dbReference>
<dbReference type="GO" id="GO:0046983">
    <property type="term" value="F:protein dimerization activity"/>
    <property type="evidence" value="ECO:0007669"/>
    <property type="project" value="InterPro"/>
</dbReference>
<evidence type="ECO:0000256" key="1">
    <source>
        <dbReference type="ARBA" id="ARBA00022478"/>
    </source>
</evidence>
<geneLocation type="plastid" evidence="4"/>
<dbReference type="InterPro" id="IPR036643">
    <property type="entry name" value="RNApol_insert_sf"/>
</dbReference>
<keyword evidence="4" id="KW-0934">Plastid</keyword>
<evidence type="ECO:0000313" key="4">
    <source>
        <dbReference type="EMBL" id="AIM52707.1"/>
    </source>
</evidence>
<keyword evidence="2" id="KW-0804">Transcription</keyword>
<dbReference type="Pfam" id="PF01000">
    <property type="entry name" value="RNA_pol_A_bac"/>
    <property type="match status" value="1"/>
</dbReference>
<protein>
    <submittedName>
        <fullName evidence="4">DNA-directed RNA polymerase subunit alpha</fullName>
    </submittedName>
</protein>
<keyword evidence="1 4" id="KW-0240">DNA-directed RNA polymerase</keyword>
<dbReference type="InterPro" id="IPR011262">
    <property type="entry name" value="DNA-dir_RNA_pol_insert"/>
</dbReference>
<evidence type="ECO:0000259" key="3">
    <source>
        <dbReference type="SMART" id="SM00662"/>
    </source>
</evidence>
<dbReference type="EMBL" id="KJ877675">
    <property type="protein sequence ID" value="AIM52707.1"/>
    <property type="molecule type" value="Genomic_DNA"/>
</dbReference>
<dbReference type="GO" id="GO:0003899">
    <property type="term" value="F:DNA-directed RNA polymerase activity"/>
    <property type="evidence" value="ECO:0007669"/>
    <property type="project" value="InterPro"/>
</dbReference>
<dbReference type="SUPFAM" id="SSF56553">
    <property type="entry name" value="Insert subdomain of RNA polymerase alpha subunit"/>
    <property type="match status" value="1"/>
</dbReference>
<dbReference type="Gene3D" id="2.170.120.12">
    <property type="entry name" value="DNA-directed RNA polymerase, insert domain"/>
    <property type="match status" value="1"/>
</dbReference>
<dbReference type="SUPFAM" id="SSF55257">
    <property type="entry name" value="RBP11-like subunits of RNA polymerase"/>
    <property type="match status" value="1"/>
</dbReference>
<gene>
    <name evidence="4" type="primary">rpoA</name>
</gene>
<reference evidence="4" key="1">
    <citation type="journal article" date="2015" name="Sci. Rep.">
        <title>Updating algal evolutionary relationships through plastid genome sequencing: did alveolate plastids emerge through endosymbiosis of an ochrophyte?</title>
        <authorList>
            <person name="Sevcikova T."/>
            <person name="Horak A."/>
            <person name="Klimes V."/>
            <person name="Zbrankova V."/>
            <person name="Demir-Hilton E."/>
            <person name="Sudek S."/>
            <person name="Jenkins J."/>
            <person name="Schmutz J."/>
            <person name="Pribyl P."/>
            <person name="Fousek J."/>
            <person name="Vlcek C."/>
            <person name="Lang B.F."/>
            <person name="Obornik M."/>
            <person name="Worden A.Z."/>
            <person name="Elias M."/>
        </authorList>
    </citation>
    <scope>NUCLEOTIDE SEQUENCE</scope>
</reference>
<dbReference type="SMART" id="SM00662">
    <property type="entry name" value="RPOLD"/>
    <property type="match status" value="1"/>
</dbReference>
<dbReference type="InterPro" id="IPR011263">
    <property type="entry name" value="DNA-dir_RNA_pol_RpoA/D/Rpb3"/>
</dbReference>
<proteinExistence type="predicted"/>
<evidence type="ECO:0000256" key="2">
    <source>
        <dbReference type="ARBA" id="ARBA00023163"/>
    </source>
</evidence>
<feature type="domain" description="DNA-directed RNA polymerase RpoA/D/Rpb3-type" evidence="3">
    <location>
        <begin position="18"/>
        <end position="240"/>
    </location>
</feature>
<dbReference type="InterPro" id="IPR036603">
    <property type="entry name" value="RBP11-like"/>
</dbReference>
<organism evidence="4">
    <name type="scientific">Ochromonas sp. CCMP1393</name>
    <dbReference type="NCBI Taxonomy" id="420556"/>
    <lineage>
        <taxon>Eukaryota</taxon>
        <taxon>Sar</taxon>
        <taxon>Stramenopiles</taxon>
        <taxon>Ochrophyta</taxon>
        <taxon>Chrysophyceae</taxon>
        <taxon>Chromulinales</taxon>
        <taxon>Chromulinaceae</taxon>
        <taxon>Ochromonas</taxon>
    </lineage>
</organism>
<accession>A0A0D3MKH2</accession>
<dbReference type="GO" id="GO:0000428">
    <property type="term" value="C:DNA-directed RNA polymerase complex"/>
    <property type="evidence" value="ECO:0007669"/>
    <property type="project" value="UniProtKB-KW"/>
</dbReference>